<comment type="caution">
    <text evidence="2">The sequence shown here is derived from an EMBL/GenBank/DDBJ whole genome shotgun (WGS) entry which is preliminary data.</text>
</comment>
<dbReference type="InterPro" id="IPR036812">
    <property type="entry name" value="NAD(P)_OxRdtase_dom_sf"/>
</dbReference>
<dbReference type="EMBL" id="DLUI01000066">
    <property type="protein sequence ID" value="DAB38741.1"/>
    <property type="molecule type" value="Genomic_DNA"/>
</dbReference>
<reference evidence="2 3" key="1">
    <citation type="journal article" date="2017" name="Front. Microbiol.">
        <title>Comparative Genomic Analysis of the Class Epsilonproteobacteria and Proposed Reclassification to Epsilonbacteraeota (phyl. nov.).</title>
        <authorList>
            <person name="Waite D.W."/>
            <person name="Vanwonterghem I."/>
            <person name="Rinke C."/>
            <person name="Parks D.H."/>
            <person name="Zhang Y."/>
            <person name="Takai K."/>
            <person name="Sievert S.M."/>
            <person name="Simon J."/>
            <person name="Campbell B.J."/>
            <person name="Hanson T.E."/>
            <person name="Woyke T."/>
            <person name="Klotz M.G."/>
            <person name="Hugenholtz P."/>
        </authorList>
    </citation>
    <scope>NUCLEOTIDE SEQUENCE [LARGE SCALE GENOMIC DNA]</scope>
    <source>
        <strain evidence="2">UBA12443</strain>
    </source>
</reference>
<evidence type="ECO:0000313" key="2">
    <source>
        <dbReference type="EMBL" id="DAB38741.1"/>
    </source>
</evidence>
<dbReference type="InterPro" id="IPR023210">
    <property type="entry name" value="NADP_OxRdtase_dom"/>
</dbReference>
<dbReference type="RefSeq" id="WP_294896670.1">
    <property type="nucleotide sequence ID" value="NZ_DLUI01000066.1"/>
</dbReference>
<dbReference type="Pfam" id="PF00248">
    <property type="entry name" value="Aldo_ket_red"/>
    <property type="match status" value="1"/>
</dbReference>
<proteinExistence type="predicted"/>
<accession>A0A2D3WBR0</accession>
<dbReference type="SUPFAM" id="SSF51430">
    <property type="entry name" value="NAD(P)-linked oxidoreductase"/>
    <property type="match status" value="1"/>
</dbReference>
<dbReference type="Gene3D" id="3.20.20.100">
    <property type="entry name" value="NADP-dependent oxidoreductase domain"/>
    <property type="match status" value="1"/>
</dbReference>
<evidence type="ECO:0000313" key="3">
    <source>
        <dbReference type="Proteomes" id="UP000228859"/>
    </source>
</evidence>
<name>A0A2D3WBR0_9BACT</name>
<dbReference type="Proteomes" id="UP000228859">
    <property type="component" value="Unassembled WGS sequence"/>
</dbReference>
<organism evidence="2 3">
    <name type="scientific">Sulfuricurvum kujiense</name>
    <dbReference type="NCBI Taxonomy" id="148813"/>
    <lineage>
        <taxon>Bacteria</taxon>
        <taxon>Pseudomonadati</taxon>
        <taxon>Campylobacterota</taxon>
        <taxon>Epsilonproteobacteria</taxon>
        <taxon>Campylobacterales</taxon>
        <taxon>Sulfurimonadaceae</taxon>
        <taxon>Sulfuricurvum</taxon>
    </lineage>
</organism>
<gene>
    <name evidence="2" type="ORF">CFH83_04455</name>
</gene>
<dbReference type="AlphaFoldDB" id="A0A2D3WBR0"/>
<dbReference type="GO" id="GO:0016491">
    <property type="term" value="F:oxidoreductase activity"/>
    <property type="evidence" value="ECO:0007669"/>
    <property type="project" value="InterPro"/>
</dbReference>
<protein>
    <submittedName>
        <fullName evidence="2">Aldo/keto reductase</fullName>
    </submittedName>
</protein>
<evidence type="ECO:0000259" key="1">
    <source>
        <dbReference type="Pfam" id="PF00248"/>
    </source>
</evidence>
<dbReference type="InterPro" id="IPR020471">
    <property type="entry name" value="AKR"/>
</dbReference>
<dbReference type="CDD" id="cd19099">
    <property type="entry name" value="AKR_unchar"/>
    <property type="match status" value="1"/>
</dbReference>
<feature type="domain" description="NADP-dependent oxidoreductase" evidence="1">
    <location>
        <begin position="35"/>
        <end position="216"/>
    </location>
</feature>
<sequence length="373" mass="42120">MGHATKEGTFGYLKRFGNYSKDFYRFNGELFFPSLGIGTYKAEPYKEDNYIINYAEAIKTALRRGINLIDTAINYRYQMSEREIAEALSEMIQSGEIKREEVIIASKAGFIPLDFPFPDNPYGWIQENMIDTGLASKEEIVIDQHCMTPEYLRWSCEQSLRNLEIDTIDIFYLHNPETQLGYIDQATFYERIEAAFVLFEELRSEKKIVSYGIAAWNGFLYEADHLEYVSLGKIVDIAQRVGGENHGFKYIQSPFNLAKPHAYGYANQQCEDGLFYPLMHACARYGLTYIGSSSLLQTNLFKRPFASNVAELMKTGELNDVASALQFARSAGGISALFGAVDPSHVVDNAFLGYLPEASVESVNTLMRGAYAV</sequence>
<dbReference type="PANTHER" id="PTHR11732">
    <property type="entry name" value="ALDO/KETO REDUCTASE"/>
    <property type="match status" value="1"/>
</dbReference>